<proteinExistence type="inferred from homology"/>
<keyword evidence="10" id="KW-0067">ATP-binding</keyword>
<evidence type="ECO:0000256" key="4">
    <source>
        <dbReference type="ARBA" id="ARBA00005139"/>
    </source>
</evidence>
<dbReference type="OrthoDB" id="9799110at2"/>
<keyword evidence="12" id="KW-0457">Lysine biosynthesis</keyword>
<evidence type="ECO:0000313" key="17">
    <source>
        <dbReference type="EMBL" id="GEN52680.1"/>
    </source>
</evidence>
<name>A0A511WNF7_9BACI</name>
<dbReference type="GO" id="GO:0009090">
    <property type="term" value="P:homoserine biosynthetic process"/>
    <property type="evidence" value="ECO:0007669"/>
    <property type="project" value="TreeGrafter"/>
</dbReference>
<dbReference type="PROSITE" id="PS00324">
    <property type="entry name" value="ASPARTOKINASE"/>
    <property type="match status" value="1"/>
</dbReference>
<evidence type="ECO:0000256" key="11">
    <source>
        <dbReference type="ARBA" id="ARBA00022915"/>
    </source>
</evidence>
<dbReference type="InterPro" id="IPR001341">
    <property type="entry name" value="Asp_kinase"/>
</dbReference>
<evidence type="ECO:0000256" key="8">
    <source>
        <dbReference type="ARBA" id="ARBA00022741"/>
    </source>
</evidence>
<dbReference type="GO" id="GO:0019877">
    <property type="term" value="P:diaminopimelate biosynthetic process"/>
    <property type="evidence" value="ECO:0007669"/>
    <property type="project" value="UniProtKB-KW"/>
</dbReference>
<dbReference type="FunFam" id="3.40.1160.10:FF:000002">
    <property type="entry name" value="Aspartokinase"/>
    <property type="match status" value="1"/>
</dbReference>
<dbReference type="EMBL" id="BJYD01000006">
    <property type="protein sequence ID" value="GEN52680.1"/>
    <property type="molecule type" value="Genomic_DNA"/>
</dbReference>
<comment type="caution">
    <text evidence="17">The sequence shown here is derived from an EMBL/GenBank/DDBJ whole genome shotgun (WGS) entry which is preliminary data.</text>
</comment>
<reference evidence="17 18" key="1">
    <citation type="submission" date="2019-07" db="EMBL/GenBank/DDBJ databases">
        <title>Whole genome shotgun sequence of Halobacillus faecis NBRC 103569.</title>
        <authorList>
            <person name="Hosoyama A."/>
            <person name="Uohara A."/>
            <person name="Ohji S."/>
            <person name="Ichikawa N."/>
        </authorList>
    </citation>
    <scope>NUCLEOTIDE SEQUENCE [LARGE SCALE GENOMIC DNA]</scope>
    <source>
        <strain evidence="17 18">NBRC 103569</strain>
    </source>
</reference>
<comment type="pathway">
    <text evidence="4 15">Amino-acid biosynthesis; L-threonine biosynthesis; L-threonine from L-aspartate: step 1/5.</text>
</comment>
<evidence type="ECO:0000256" key="9">
    <source>
        <dbReference type="ARBA" id="ARBA00022777"/>
    </source>
</evidence>
<gene>
    <name evidence="17" type="ORF">HFA01_09420</name>
</gene>
<organism evidence="17 18">
    <name type="scientific">Halobacillus faecis</name>
    <dbReference type="NCBI Taxonomy" id="360184"/>
    <lineage>
        <taxon>Bacteria</taxon>
        <taxon>Bacillati</taxon>
        <taxon>Bacillota</taxon>
        <taxon>Bacilli</taxon>
        <taxon>Bacillales</taxon>
        <taxon>Bacillaceae</taxon>
        <taxon>Halobacillus</taxon>
    </lineage>
</organism>
<evidence type="ECO:0000256" key="10">
    <source>
        <dbReference type="ARBA" id="ARBA00022840"/>
    </source>
</evidence>
<evidence type="ECO:0000256" key="15">
    <source>
        <dbReference type="RuleBase" id="RU004249"/>
    </source>
</evidence>
<dbReference type="GO" id="GO:0009089">
    <property type="term" value="P:lysine biosynthetic process via diaminopimelate"/>
    <property type="evidence" value="ECO:0007669"/>
    <property type="project" value="UniProtKB-UniPathway"/>
</dbReference>
<dbReference type="GO" id="GO:0005829">
    <property type="term" value="C:cytosol"/>
    <property type="evidence" value="ECO:0007669"/>
    <property type="project" value="TreeGrafter"/>
</dbReference>
<dbReference type="UniPathway" id="UPA00050">
    <property type="reaction ID" value="UER00461"/>
</dbReference>
<evidence type="ECO:0000256" key="2">
    <source>
        <dbReference type="ARBA" id="ARBA00004766"/>
    </source>
</evidence>
<dbReference type="NCBIfam" id="TIGR00657">
    <property type="entry name" value="asp_kinases"/>
    <property type="match status" value="1"/>
</dbReference>
<dbReference type="InterPro" id="IPR018042">
    <property type="entry name" value="Aspartate_kinase_CS"/>
</dbReference>
<dbReference type="GO" id="GO:0005524">
    <property type="term" value="F:ATP binding"/>
    <property type="evidence" value="ECO:0007669"/>
    <property type="project" value="UniProtKB-KW"/>
</dbReference>
<protein>
    <recommendedName>
        <fullName evidence="14">Aspartokinase</fullName>
        <ecNumber evidence="14">2.7.2.4</ecNumber>
    </recommendedName>
</protein>
<keyword evidence="18" id="KW-1185">Reference proteome</keyword>
<dbReference type="UniPathway" id="UPA00034">
    <property type="reaction ID" value="UER00015"/>
</dbReference>
<dbReference type="RefSeq" id="WP_146813691.1">
    <property type="nucleotide sequence ID" value="NZ_BJYD01000006.1"/>
</dbReference>
<dbReference type="EC" id="2.7.2.4" evidence="14"/>
<keyword evidence="6 15" id="KW-0028">Amino-acid biosynthesis</keyword>
<dbReference type="UniPathway" id="UPA00051">
    <property type="reaction ID" value="UER00462"/>
</dbReference>
<feature type="domain" description="Aspartate/glutamate/uridylate kinase" evidence="16">
    <location>
        <begin position="3"/>
        <end position="230"/>
    </location>
</feature>
<dbReference type="Pfam" id="PF00696">
    <property type="entry name" value="AA_kinase"/>
    <property type="match status" value="1"/>
</dbReference>
<evidence type="ECO:0000256" key="13">
    <source>
        <dbReference type="ARBA" id="ARBA00047872"/>
    </source>
</evidence>
<sequence length="404" mass="43899">MAIIVQKFGGSSLQSPERIKKVAARARSEKEKGNDVVVVVSAMGDQTNELMRLCQEVNPSSCGREKDLLLSTGEQVSSALMALALQELGVGSVAMTGQQAGIETEYVHGNAKIKAVHTLNIQEVLDEGKIAVVAGFQGCAANGEICTLGRGGSDTTAAALAAVLNADRCEIFTDVDGVYTADPRIISGARKIHSMDYDQMQTMAEMGAGVIHPRAVRHAQKHNIPLVVRSSFTLEQGTVIHDFKGNGVGSPVIGMTYENNLCLLRLNTEIYYGNLFQFIDESLPVEPAFGSSEKDETFLAIRADHLDRVMSTLKEHTISVGVKEAEPTYGWAAIHFVFVDREEKRKCVSSIEERIPDRWGEVLTMDGSPSVWSLLVPEEKSLEYAQNFYDWVIGSEGPALAFGS</sequence>
<dbReference type="PANTHER" id="PTHR21499">
    <property type="entry name" value="ASPARTATE KINASE"/>
    <property type="match status" value="1"/>
</dbReference>
<evidence type="ECO:0000256" key="7">
    <source>
        <dbReference type="ARBA" id="ARBA00022679"/>
    </source>
</evidence>
<dbReference type="InterPro" id="IPR001048">
    <property type="entry name" value="Asp/Glu/Uridylate_kinase"/>
</dbReference>
<evidence type="ECO:0000256" key="12">
    <source>
        <dbReference type="ARBA" id="ARBA00023154"/>
    </source>
</evidence>
<evidence type="ECO:0000256" key="5">
    <source>
        <dbReference type="ARBA" id="ARBA00010122"/>
    </source>
</evidence>
<dbReference type="SUPFAM" id="SSF53633">
    <property type="entry name" value="Carbamate kinase-like"/>
    <property type="match status" value="1"/>
</dbReference>
<comment type="similarity">
    <text evidence="5 14">Belongs to the aspartokinase family.</text>
</comment>
<dbReference type="AlphaFoldDB" id="A0A511WNF7"/>
<dbReference type="CDD" id="cd04246">
    <property type="entry name" value="AAK_AK-DapG-like"/>
    <property type="match status" value="1"/>
</dbReference>
<dbReference type="InterPro" id="IPR036393">
    <property type="entry name" value="AceGlu_kinase-like_sf"/>
</dbReference>
<evidence type="ECO:0000259" key="16">
    <source>
        <dbReference type="Pfam" id="PF00696"/>
    </source>
</evidence>
<comment type="pathway">
    <text evidence="2 15">Amino-acid biosynthesis; L-lysine biosynthesis via DAP pathway; (S)-tetrahydrodipicolinate from L-aspartate: step 1/4.</text>
</comment>
<keyword evidence="9 14" id="KW-0418">Kinase</keyword>
<comment type="function">
    <text evidence="1">Catalyzes the phosphorylation of the beta-carboxyl group of aspartic acid with ATP to yield 4-phospho-L-aspartate, which is involved in the branched biosynthetic pathway leading to the biosynthesis of amino acids threonine, isoleucine and methionine.</text>
</comment>
<comment type="pathway">
    <text evidence="3 15">Amino-acid biosynthesis; L-methionine biosynthesis via de novo pathway; L-homoserine from L-aspartate: step 1/3.</text>
</comment>
<dbReference type="GO" id="GO:0009088">
    <property type="term" value="P:threonine biosynthetic process"/>
    <property type="evidence" value="ECO:0007669"/>
    <property type="project" value="UniProtKB-UniPathway"/>
</dbReference>
<keyword evidence="8" id="KW-0547">Nucleotide-binding</keyword>
<evidence type="ECO:0000256" key="3">
    <source>
        <dbReference type="ARBA" id="ARBA00004986"/>
    </source>
</evidence>
<evidence type="ECO:0000256" key="14">
    <source>
        <dbReference type="RuleBase" id="RU003448"/>
    </source>
</evidence>
<accession>A0A511WNF7</accession>
<evidence type="ECO:0000256" key="6">
    <source>
        <dbReference type="ARBA" id="ARBA00022605"/>
    </source>
</evidence>
<evidence type="ECO:0000256" key="1">
    <source>
        <dbReference type="ARBA" id="ARBA00003121"/>
    </source>
</evidence>
<comment type="catalytic activity">
    <reaction evidence="13 14">
        <text>L-aspartate + ATP = 4-phospho-L-aspartate + ADP</text>
        <dbReference type="Rhea" id="RHEA:23776"/>
        <dbReference type="ChEBI" id="CHEBI:29991"/>
        <dbReference type="ChEBI" id="CHEBI:30616"/>
        <dbReference type="ChEBI" id="CHEBI:57535"/>
        <dbReference type="ChEBI" id="CHEBI:456216"/>
        <dbReference type="EC" id="2.7.2.4"/>
    </reaction>
</comment>
<keyword evidence="11" id="KW-0220">Diaminopimelate biosynthesis</keyword>
<dbReference type="Proteomes" id="UP000321886">
    <property type="component" value="Unassembled WGS sequence"/>
</dbReference>
<evidence type="ECO:0000313" key="18">
    <source>
        <dbReference type="Proteomes" id="UP000321886"/>
    </source>
</evidence>
<dbReference type="PANTHER" id="PTHR21499:SF3">
    <property type="entry name" value="ASPARTOKINASE"/>
    <property type="match status" value="1"/>
</dbReference>
<dbReference type="Gene3D" id="3.40.1160.10">
    <property type="entry name" value="Acetylglutamate kinase-like"/>
    <property type="match status" value="1"/>
</dbReference>
<dbReference type="GO" id="GO:0004072">
    <property type="term" value="F:aspartate kinase activity"/>
    <property type="evidence" value="ECO:0007669"/>
    <property type="project" value="UniProtKB-EC"/>
</dbReference>
<keyword evidence="7 14" id="KW-0808">Transferase</keyword>